<proteinExistence type="inferred from homology"/>
<dbReference type="Gene3D" id="3.55.50.30">
    <property type="match status" value="1"/>
</dbReference>
<evidence type="ECO:0000313" key="9">
    <source>
        <dbReference type="EMBL" id="MRY11565.1"/>
    </source>
</evidence>
<organism evidence="9">
    <name type="scientific">Parabacteroides goldsteinii</name>
    <dbReference type="NCBI Taxonomy" id="328812"/>
    <lineage>
        <taxon>Bacteria</taxon>
        <taxon>Pseudomonadati</taxon>
        <taxon>Bacteroidota</taxon>
        <taxon>Bacteroidia</taxon>
        <taxon>Bacteroidales</taxon>
        <taxon>Tannerellaceae</taxon>
        <taxon>Parabacteroides</taxon>
    </lineage>
</organism>
<keyword evidence="5 7" id="KW-0472">Membrane</keyword>
<dbReference type="SMART" id="SM00965">
    <property type="entry name" value="STN"/>
    <property type="match status" value="1"/>
</dbReference>
<dbReference type="SUPFAM" id="SSF49464">
    <property type="entry name" value="Carboxypeptidase regulatory domain-like"/>
    <property type="match status" value="1"/>
</dbReference>
<keyword evidence="4 7" id="KW-0812">Transmembrane</keyword>
<dbReference type="FunFam" id="2.60.40.1120:FF:000003">
    <property type="entry name" value="Outer membrane protein Omp121"/>
    <property type="match status" value="1"/>
</dbReference>
<dbReference type="GO" id="GO:0009279">
    <property type="term" value="C:cell outer membrane"/>
    <property type="evidence" value="ECO:0007669"/>
    <property type="project" value="UniProtKB-SubCell"/>
</dbReference>
<sequence length="1100" mass="122400">MNKKSETISSFPEKGNIMKKIGAICIAGFLSTSVFAQVTVNVKQQTIKQALRTIEKATDYRFFYSNQLPDLDKTVSFEVNNQSIDAAMSRLLNGTGLIYEKKDNNQIYLAVKKAGANPIRVSGAIVDDNNEPIIGANVSIKGTTTGTITDVDGKFNLEASPGMTLLISYIGYATKEVTVSNQTVYKIKMQEDTQALDEVVVIGYGTLNKQAITGSVTKANIDTYRDVPTNNIMETLKGSVPGLNVGGVNKAGSVAGFSIRGQNSTRDGGNNPLIVLDGAIYDGSLADIPSEDIESFTVLKDASAAAVYGSRSSNGVILIQTKRGRSKTSKPEFSVNLSYGISNELKRLKVYDAQGYLKKLLDVREANGLDADPEKIAIYLQPEEADNYNVTSDHRPTFSDPYELFRQNAYNLKANVSISNSSDFANYYISAALTDQKGVVMNDRYKNFSGRVNIDSNLTSWLKVGVKTNYSIRDYSGDSPSMTKAAQFSPYASLYDDEGRYLQYPQTTTSFESPFWSMKTDDTEKYNILGAILNAKITVPWVKGLSYEMVYSNTLRWSEKYYFYDEYTTAGQGKNGKGERKHENNYNMLLDNMIKYNNTFNQKHNVDATFLYSRERRTWESTTAYAENFDNTVLGDNKLEDGKTQTVNTGAGESGAIAWMARGTYTFDGRYSITGTVRRDGCSAFSINRKWATFASGGLNWNISNESFMKDVEPINNLALRVSYGSNGNQSIDPYSTLAKVGTNKYIFAGDPSYSITQGISSFALNDLGWEKTTGFNAGVDFSLLKNRLSGTVDAYFTNTTDLLFSLSLPSVSGKTSMLSNLGKIRNKGVEIGLHSVNIESKDFRWTSDFAFSLNRNKVVTIYGEDNDGDGKEDDLISSGYFIGKTLGTIYNYKVNGMWQQKDVDNGTIMEGMRPGDYKLEDVDGDGKISSDKDRQFLGTSKENFRWSLTNTFDYKGFSLMIYINSIWGGNGYFLSGNNTPYYDEYINSGAHNRTVFDYWTPQNTGAKYPRLDYNSNARYKGTKYMDRSFIKLQKVALSYDLSPYVKPFGFNNMRLSLSADNLFTFAPHWDGLDPETDSGLKISSSPSIRTYQMTLLFNF</sequence>
<comment type="caution">
    <text evidence="9">The sequence shown here is derived from an EMBL/GenBank/DDBJ whole genome shotgun (WGS) entry which is preliminary data.</text>
</comment>
<dbReference type="Pfam" id="PF13715">
    <property type="entry name" value="CarbopepD_reg_2"/>
    <property type="match status" value="1"/>
</dbReference>
<dbReference type="PROSITE" id="PS52016">
    <property type="entry name" value="TONB_DEPENDENT_REC_3"/>
    <property type="match status" value="1"/>
</dbReference>
<keyword evidence="2 7" id="KW-0813">Transport</keyword>
<reference evidence="9" key="1">
    <citation type="journal article" date="2019" name="Nat. Med.">
        <title>A library of human gut bacterial isolates paired with longitudinal multiomics data enables mechanistic microbiome research.</title>
        <authorList>
            <person name="Poyet M."/>
            <person name="Groussin M."/>
            <person name="Gibbons S.M."/>
            <person name="Avila-Pacheco J."/>
            <person name="Jiang X."/>
            <person name="Kearney S.M."/>
            <person name="Perrotta A.R."/>
            <person name="Berdy B."/>
            <person name="Zhao S."/>
            <person name="Lieberman T.D."/>
            <person name="Swanson P.K."/>
            <person name="Smith M."/>
            <person name="Roesemann S."/>
            <person name="Alexander J.E."/>
            <person name="Rich S.A."/>
            <person name="Livny J."/>
            <person name="Vlamakis H."/>
            <person name="Clish C."/>
            <person name="Bullock K."/>
            <person name="Deik A."/>
            <person name="Scott J."/>
            <person name="Pierce K.A."/>
            <person name="Xavier R.J."/>
            <person name="Alm E.J."/>
        </authorList>
    </citation>
    <scope>NUCLEOTIDE SEQUENCE</scope>
    <source>
        <strain evidence="9">BIOML-A4</strain>
    </source>
</reference>
<dbReference type="NCBIfam" id="TIGR04057">
    <property type="entry name" value="SusC_RagA_signa"/>
    <property type="match status" value="1"/>
</dbReference>
<gene>
    <name evidence="9" type="ORF">GKE01_08800</name>
</gene>
<dbReference type="InterPro" id="IPR008969">
    <property type="entry name" value="CarboxyPept-like_regulatory"/>
</dbReference>
<dbReference type="EMBL" id="WKLP01000011">
    <property type="protein sequence ID" value="MRY11565.1"/>
    <property type="molecule type" value="Genomic_DNA"/>
</dbReference>
<comment type="subcellular location">
    <subcellularLocation>
        <location evidence="1 7">Cell outer membrane</location>
        <topology evidence="1 7">Multi-pass membrane protein</topology>
    </subcellularLocation>
</comment>
<keyword evidence="3 7" id="KW-1134">Transmembrane beta strand</keyword>
<dbReference type="InterPro" id="IPR023997">
    <property type="entry name" value="TonB-dep_OMP_SusC/RagA_CS"/>
</dbReference>
<dbReference type="NCBIfam" id="TIGR04056">
    <property type="entry name" value="OMP_RagA_SusC"/>
    <property type="match status" value="1"/>
</dbReference>
<keyword evidence="6 7" id="KW-0998">Cell outer membrane</keyword>
<dbReference type="InterPro" id="IPR039426">
    <property type="entry name" value="TonB-dep_rcpt-like"/>
</dbReference>
<dbReference type="InterPro" id="IPR037066">
    <property type="entry name" value="Plug_dom_sf"/>
</dbReference>
<name>A0A6G1ZCM5_9BACT</name>
<dbReference type="InterPro" id="IPR011662">
    <property type="entry name" value="Secretin/TonB_short_N"/>
</dbReference>
<evidence type="ECO:0000259" key="8">
    <source>
        <dbReference type="SMART" id="SM00965"/>
    </source>
</evidence>
<evidence type="ECO:0000256" key="4">
    <source>
        <dbReference type="ARBA" id="ARBA00022692"/>
    </source>
</evidence>
<evidence type="ECO:0000256" key="5">
    <source>
        <dbReference type="ARBA" id="ARBA00023136"/>
    </source>
</evidence>
<dbReference type="Gene3D" id="2.170.130.10">
    <property type="entry name" value="TonB-dependent receptor, plug domain"/>
    <property type="match status" value="1"/>
</dbReference>
<evidence type="ECO:0000256" key="2">
    <source>
        <dbReference type="ARBA" id="ARBA00022448"/>
    </source>
</evidence>
<dbReference type="InterPro" id="IPR036942">
    <property type="entry name" value="Beta-barrel_TonB_sf"/>
</dbReference>
<evidence type="ECO:0000256" key="1">
    <source>
        <dbReference type="ARBA" id="ARBA00004571"/>
    </source>
</evidence>
<dbReference type="AlphaFoldDB" id="A0A6G1ZCM5"/>
<evidence type="ECO:0000256" key="7">
    <source>
        <dbReference type="PROSITE-ProRule" id="PRU01360"/>
    </source>
</evidence>
<feature type="domain" description="Secretin/TonB short N-terminal" evidence="8">
    <location>
        <begin position="60"/>
        <end position="112"/>
    </location>
</feature>
<dbReference type="Gene3D" id="2.60.40.1120">
    <property type="entry name" value="Carboxypeptidase-like, regulatory domain"/>
    <property type="match status" value="1"/>
</dbReference>
<dbReference type="InterPro" id="IPR012910">
    <property type="entry name" value="Plug_dom"/>
</dbReference>
<comment type="similarity">
    <text evidence="7">Belongs to the TonB-dependent receptor family.</text>
</comment>
<dbReference type="Gene3D" id="2.40.170.20">
    <property type="entry name" value="TonB-dependent receptor, beta-barrel domain"/>
    <property type="match status" value="1"/>
</dbReference>
<accession>A0A6G1ZCM5</accession>
<dbReference type="InterPro" id="IPR023996">
    <property type="entry name" value="TonB-dep_OMP_SusC/RagA"/>
</dbReference>
<evidence type="ECO:0000256" key="3">
    <source>
        <dbReference type="ARBA" id="ARBA00022452"/>
    </source>
</evidence>
<evidence type="ECO:0000256" key="6">
    <source>
        <dbReference type="ARBA" id="ARBA00023237"/>
    </source>
</evidence>
<protein>
    <submittedName>
        <fullName evidence="9">SusC/RagA family TonB-linked outer membrane protein</fullName>
    </submittedName>
</protein>
<dbReference type="Pfam" id="PF07715">
    <property type="entry name" value="Plug"/>
    <property type="match status" value="1"/>
</dbReference>
<dbReference type="Pfam" id="PF07660">
    <property type="entry name" value="STN"/>
    <property type="match status" value="1"/>
</dbReference>
<dbReference type="SUPFAM" id="SSF56935">
    <property type="entry name" value="Porins"/>
    <property type="match status" value="1"/>
</dbReference>